<feature type="transmembrane region" description="Helical" evidence="2">
    <location>
        <begin position="49"/>
        <end position="70"/>
    </location>
</feature>
<feature type="transmembrane region" description="Helical" evidence="2">
    <location>
        <begin position="90"/>
        <end position="107"/>
    </location>
</feature>
<keyword evidence="2" id="KW-1133">Transmembrane helix</keyword>
<evidence type="ECO:0000313" key="4">
    <source>
        <dbReference type="Proteomes" id="UP000887116"/>
    </source>
</evidence>
<dbReference type="GO" id="GO:0005432">
    <property type="term" value="F:calcium:sodium antiporter activity"/>
    <property type="evidence" value="ECO:0007669"/>
    <property type="project" value="TreeGrafter"/>
</dbReference>
<accession>A0A8X6FIU7</accession>
<sequence length="108" mass="12437">MDETTDCVRIHDTQEKCAFYENTVSCHNSEGKLDYMYFIFCYLQPQHSWAGITLCILWLFLLFIGLGVTADDFLCPSLVVITKTLRLSQNIAVSFIIKILFQSIFVLL</sequence>
<gene>
    <name evidence="3" type="primary">X975_04151</name>
    <name evidence="3" type="ORF">TNCT_115801</name>
</gene>
<dbReference type="AlphaFoldDB" id="A0A8X6FIU7"/>
<dbReference type="PANTHER" id="PTHR12266">
    <property type="entry name" value="NA+/CA2+ K+ INDEPENDENT EXCHANGER"/>
    <property type="match status" value="1"/>
</dbReference>
<protein>
    <submittedName>
        <fullName evidence="3">Uncharacterized protein</fullName>
    </submittedName>
</protein>
<keyword evidence="1" id="KW-0813">Transport</keyword>
<reference evidence="3" key="1">
    <citation type="submission" date="2020-07" db="EMBL/GenBank/DDBJ databases">
        <title>Multicomponent nature underlies the extraordinary mechanical properties of spider dragline silk.</title>
        <authorList>
            <person name="Kono N."/>
            <person name="Nakamura H."/>
            <person name="Mori M."/>
            <person name="Yoshida Y."/>
            <person name="Ohtoshi R."/>
            <person name="Malay A.D."/>
            <person name="Moran D.A.P."/>
            <person name="Tomita M."/>
            <person name="Numata K."/>
            <person name="Arakawa K."/>
        </authorList>
    </citation>
    <scope>NUCLEOTIDE SEQUENCE</scope>
</reference>
<evidence type="ECO:0000313" key="3">
    <source>
        <dbReference type="EMBL" id="GFQ81352.1"/>
    </source>
</evidence>
<dbReference type="GO" id="GO:0006874">
    <property type="term" value="P:intracellular calcium ion homeostasis"/>
    <property type="evidence" value="ECO:0007669"/>
    <property type="project" value="TreeGrafter"/>
</dbReference>
<comment type="caution">
    <text evidence="3">The sequence shown here is derived from an EMBL/GenBank/DDBJ whole genome shotgun (WGS) entry which is preliminary data.</text>
</comment>
<evidence type="ECO:0000256" key="1">
    <source>
        <dbReference type="ARBA" id="ARBA00022448"/>
    </source>
</evidence>
<name>A0A8X6FIU7_TRICU</name>
<keyword evidence="2" id="KW-0472">Membrane</keyword>
<keyword evidence="2" id="KW-0812">Transmembrane</keyword>
<dbReference type="Proteomes" id="UP000887116">
    <property type="component" value="Unassembled WGS sequence"/>
</dbReference>
<keyword evidence="4" id="KW-1185">Reference proteome</keyword>
<organism evidence="3 4">
    <name type="scientific">Trichonephila clavata</name>
    <name type="common">Joro spider</name>
    <name type="synonym">Nephila clavata</name>
    <dbReference type="NCBI Taxonomy" id="2740835"/>
    <lineage>
        <taxon>Eukaryota</taxon>
        <taxon>Metazoa</taxon>
        <taxon>Ecdysozoa</taxon>
        <taxon>Arthropoda</taxon>
        <taxon>Chelicerata</taxon>
        <taxon>Arachnida</taxon>
        <taxon>Araneae</taxon>
        <taxon>Araneomorphae</taxon>
        <taxon>Entelegynae</taxon>
        <taxon>Araneoidea</taxon>
        <taxon>Nephilidae</taxon>
        <taxon>Trichonephila</taxon>
    </lineage>
</organism>
<dbReference type="EMBL" id="BMAO01022348">
    <property type="protein sequence ID" value="GFQ81352.1"/>
    <property type="molecule type" value="Genomic_DNA"/>
</dbReference>
<proteinExistence type="predicted"/>
<evidence type="ECO:0000256" key="2">
    <source>
        <dbReference type="SAM" id="Phobius"/>
    </source>
</evidence>
<dbReference type="PANTHER" id="PTHR12266:SF0">
    <property type="entry name" value="MITOCHONDRIAL SODIUM_CALCIUM EXCHANGER PROTEIN"/>
    <property type="match status" value="1"/>
</dbReference>
<dbReference type="OrthoDB" id="10067772at2759"/>
<dbReference type="InterPro" id="IPR051359">
    <property type="entry name" value="CaCA_antiporter"/>
</dbReference>
<dbReference type="GO" id="GO:0016020">
    <property type="term" value="C:membrane"/>
    <property type="evidence" value="ECO:0007669"/>
    <property type="project" value="TreeGrafter"/>
</dbReference>